<dbReference type="GO" id="GO:0005730">
    <property type="term" value="C:nucleolus"/>
    <property type="evidence" value="ECO:0007669"/>
    <property type="project" value="TreeGrafter"/>
</dbReference>
<name>A0A7J6XDU3_THATH</name>
<dbReference type="GO" id="GO:0071035">
    <property type="term" value="P:nuclear polyadenylation-dependent rRNA catabolic process"/>
    <property type="evidence" value="ECO:0007669"/>
    <property type="project" value="TreeGrafter"/>
</dbReference>
<dbReference type="SUPFAM" id="SSF53098">
    <property type="entry name" value="Ribonuclease H-like"/>
    <property type="match status" value="1"/>
</dbReference>
<dbReference type="GO" id="GO:0071038">
    <property type="term" value="P:TRAMP-dependent tRNA surveillance pathway"/>
    <property type="evidence" value="ECO:0007669"/>
    <property type="project" value="TreeGrafter"/>
</dbReference>
<dbReference type="InterPro" id="IPR045092">
    <property type="entry name" value="Rrp6-like"/>
</dbReference>
<dbReference type="Proteomes" id="UP000554482">
    <property type="component" value="Unassembled WGS sequence"/>
</dbReference>
<organism evidence="1 2">
    <name type="scientific">Thalictrum thalictroides</name>
    <name type="common">Rue-anemone</name>
    <name type="synonym">Anemone thalictroides</name>
    <dbReference type="NCBI Taxonomy" id="46969"/>
    <lineage>
        <taxon>Eukaryota</taxon>
        <taxon>Viridiplantae</taxon>
        <taxon>Streptophyta</taxon>
        <taxon>Embryophyta</taxon>
        <taxon>Tracheophyta</taxon>
        <taxon>Spermatophyta</taxon>
        <taxon>Magnoliopsida</taxon>
        <taxon>Ranunculales</taxon>
        <taxon>Ranunculaceae</taxon>
        <taxon>Thalictroideae</taxon>
        <taxon>Thalictrum</taxon>
    </lineage>
</organism>
<keyword evidence="2" id="KW-1185">Reference proteome</keyword>
<dbReference type="GO" id="GO:0000175">
    <property type="term" value="F:3'-5'-RNA exonuclease activity"/>
    <property type="evidence" value="ECO:0007669"/>
    <property type="project" value="InterPro"/>
</dbReference>
<dbReference type="EMBL" id="JABWDY010000687">
    <property type="protein sequence ID" value="KAF5207971.1"/>
    <property type="molecule type" value="Genomic_DNA"/>
</dbReference>
<dbReference type="GO" id="GO:0071040">
    <property type="term" value="P:nuclear polyadenylation-dependent antisense transcript catabolic process"/>
    <property type="evidence" value="ECO:0007669"/>
    <property type="project" value="TreeGrafter"/>
</dbReference>
<sequence>MHNFKDKKMTGLRPSVPFHISTIPWPQDEFNIFVNNTNQPFEHVWLQKKEDGSRFMLPLEKLSESDFIDQNVGSSEPVKLPPIKITPFKLVEDVKELKQLAVKLHSVNEFGVDLEHNKYRSFHGLTCLMQISPRS</sequence>
<dbReference type="AlphaFoldDB" id="A0A7J6XDU3"/>
<dbReference type="PANTHER" id="PTHR12124:SF47">
    <property type="entry name" value="EXOSOME COMPONENT 10"/>
    <property type="match status" value="1"/>
</dbReference>
<dbReference type="InterPro" id="IPR036397">
    <property type="entry name" value="RNaseH_sf"/>
</dbReference>
<dbReference type="GO" id="GO:0071039">
    <property type="term" value="P:nuclear polyadenylation-dependent CUT catabolic process"/>
    <property type="evidence" value="ECO:0007669"/>
    <property type="project" value="TreeGrafter"/>
</dbReference>
<evidence type="ECO:0000313" key="1">
    <source>
        <dbReference type="EMBL" id="KAF5207971.1"/>
    </source>
</evidence>
<dbReference type="GO" id="GO:0071044">
    <property type="term" value="P:histone mRNA catabolic process"/>
    <property type="evidence" value="ECO:0007669"/>
    <property type="project" value="TreeGrafter"/>
</dbReference>
<proteinExistence type="predicted"/>
<dbReference type="Gene3D" id="3.30.420.10">
    <property type="entry name" value="Ribonuclease H-like superfamily/Ribonuclease H"/>
    <property type="match status" value="1"/>
</dbReference>
<comment type="caution">
    <text evidence="1">The sequence shown here is derived from an EMBL/GenBank/DDBJ whole genome shotgun (WGS) entry which is preliminary data.</text>
</comment>
<dbReference type="GO" id="GO:0071037">
    <property type="term" value="P:nuclear polyadenylation-dependent snRNA catabolic process"/>
    <property type="evidence" value="ECO:0007669"/>
    <property type="project" value="TreeGrafter"/>
</dbReference>
<reference evidence="1 2" key="1">
    <citation type="submission" date="2020-06" db="EMBL/GenBank/DDBJ databases">
        <title>Transcriptomic and genomic resources for Thalictrum thalictroides and T. hernandezii: Facilitating candidate gene discovery in an emerging model plant lineage.</title>
        <authorList>
            <person name="Arias T."/>
            <person name="Riano-Pachon D.M."/>
            <person name="Di Stilio V.S."/>
        </authorList>
    </citation>
    <scope>NUCLEOTIDE SEQUENCE [LARGE SCALE GENOMIC DNA]</scope>
    <source>
        <strain evidence="2">cv. WT478/WT964</strain>
        <tissue evidence="1">Leaves</tissue>
    </source>
</reference>
<dbReference type="OrthoDB" id="1708734at2759"/>
<dbReference type="GO" id="GO:0003727">
    <property type="term" value="F:single-stranded RNA binding"/>
    <property type="evidence" value="ECO:0007669"/>
    <property type="project" value="TreeGrafter"/>
</dbReference>
<dbReference type="GO" id="GO:0000176">
    <property type="term" value="C:nuclear exosome (RNase complex)"/>
    <property type="evidence" value="ECO:0007669"/>
    <property type="project" value="TreeGrafter"/>
</dbReference>
<dbReference type="GO" id="GO:0071051">
    <property type="term" value="P:poly(A)-dependent snoRNA 3'-end processing"/>
    <property type="evidence" value="ECO:0007669"/>
    <property type="project" value="TreeGrafter"/>
</dbReference>
<dbReference type="PANTHER" id="PTHR12124">
    <property type="entry name" value="POLYMYOSITIS/SCLERODERMA AUTOANTIGEN-RELATED"/>
    <property type="match status" value="1"/>
</dbReference>
<dbReference type="GO" id="GO:0000467">
    <property type="term" value="P:exonucleolytic trimming to generate mature 3'-end of 5.8S rRNA from tricistronic rRNA transcript (SSU-rRNA, 5.8S rRNA, LSU-rRNA)"/>
    <property type="evidence" value="ECO:0007669"/>
    <property type="project" value="InterPro"/>
</dbReference>
<dbReference type="GO" id="GO:0071036">
    <property type="term" value="P:nuclear polyadenylation-dependent snoRNA catabolic process"/>
    <property type="evidence" value="ECO:0007669"/>
    <property type="project" value="TreeGrafter"/>
</dbReference>
<evidence type="ECO:0000313" key="2">
    <source>
        <dbReference type="Proteomes" id="UP000554482"/>
    </source>
</evidence>
<gene>
    <name evidence="1" type="ORF">FRX31_002443</name>
</gene>
<dbReference type="InterPro" id="IPR012337">
    <property type="entry name" value="RNaseH-like_sf"/>
</dbReference>
<accession>A0A7J6XDU3</accession>
<protein>
    <submittedName>
        <fullName evidence="1">Rrp6-like</fullName>
    </submittedName>
</protein>